<keyword evidence="3" id="KW-1185">Reference proteome</keyword>
<proteinExistence type="predicted"/>
<dbReference type="EMBL" id="GL883010">
    <property type="protein sequence ID" value="EGG21739.1"/>
    <property type="molecule type" value="Genomic_DNA"/>
</dbReference>
<dbReference type="GeneID" id="14873327"/>
<feature type="region of interest" description="Disordered" evidence="1">
    <location>
        <begin position="1"/>
        <end position="30"/>
    </location>
</feature>
<evidence type="ECO:0000256" key="1">
    <source>
        <dbReference type="SAM" id="MobiDB-lite"/>
    </source>
</evidence>
<dbReference type="KEGG" id="dfa:DFA_01625"/>
<evidence type="ECO:0000313" key="3">
    <source>
        <dbReference type="Proteomes" id="UP000007797"/>
    </source>
</evidence>
<organism evidence="2 3">
    <name type="scientific">Cavenderia fasciculata</name>
    <name type="common">Slime mold</name>
    <name type="synonym">Dictyostelium fasciculatum</name>
    <dbReference type="NCBI Taxonomy" id="261658"/>
    <lineage>
        <taxon>Eukaryota</taxon>
        <taxon>Amoebozoa</taxon>
        <taxon>Evosea</taxon>
        <taxon>Eumycetozoa</taxon>
        <taxon>Dictyostelia</taxon>
        <taxon>Acytosteliales</taxon>
        <taxon>Cavenderiaceae</taxon>
        <taxon>Cavenderia</taxon>
    </lineage>
</organism>
<feature type="compositionally biased region" description="Basic and acidic residues" evidence="1">
    <location>
        <begin position="1"/>
        <end position="10"/>
    </location>
</feature>
<accession>F4PTR9</accession>
<dbReference type="AlphaFoldDB" id="F4PTR9"/>
<dbReference type="Proteomes" id="UP000007797">
    <property type="component" value="Unassembled WGS sequence"/>
</dbReference>
<protein>
    <submittedName>
        <fullName evidence="2">Uncharacterized protein</fullName>
    </submittedName>
</protein>
<name>F4PTR9_CACFS</name>
<feature type="compositionally biased region" description="Basic and acidic residues" evidence="1">
    <location>
        <begin position="20"/>
        <end position="30"/>
    </location>
</feature>
<reference evidence="3" key="1">
    <citation type="journal article" date="2011" name="Genome Res.">
        <title>Phylogeny-wide analysis of social amoeba genomes highlights ancient origins for complex intercellular communication.</title>
        <authorList>
            <person name="Heidel A.J."/>
            <person name="Lawal H.M."/>
            <person name="Felder M."/>
            <person name="Schilde C."/>
            <person name="Helps N.R."/>
            <person name="Tunggal B."/>
            <person name="Rivero F."/>
            <person name="John U."/>
            <person name="Schleicher M."/>
            <person name="Eichinger L."/>
            <person name="Platzer M."/>
            <person name="Noegel A.A."/>
            <person name="Schaap P."/>
            <person name="Gloeckner G."/>
        </authorList>
    </citation>
    <scope>NUCLEOTIDE SEQUENCE [LARGE SCALE GENOMIC DNA]</scope>
    <source>
        <strain evidence="3">SH3</strain>
    </source>
</reference>
<sequence>MPKEWNKTSDDGEWGSLAKEQTDDRVEQPEKGKVATQVLHAIIKHQKHKCLGFLSRLESVEECEPRLGNPEHAKVVVVEFVEVIGSVLGMEEWPEVDLGRTDDIGGWKILVRVFHLDHVLGRELRVKQIDLAGISLDFEVGVEVAYLDTMPPIDVLSTANSNKIRSWYLYRAVSGT</sequence>
<evidence type="ECO:0000313" key="2">
    <source>
        <dbReference type="EMBL" id="EGG21739.1"/>
    </source>
</evidence>
<gene>
    <name evidence="2" type="ORF">DFA_01625</name>
</gene>
<dbReference type="RefSeq" id="XP_004359589.1">
    <property type="nucleotide sequence ID" value="XM_004359532.1"/>
</dbReference>